<protein>
    <recommendedName>
        <fullName evidence="5">DUF748 domain-containing protein</fullName>
    </recommendedName>
</protein>
<dbReference type="Proteomes" id="UP000027341">
    <property type="component" value="Unassembled WGS sequence"/>
</dbReference>
<evidence type="ECO:0000256" key="2">
    <source>
        <dbReference type="SAM" id="Phobius"/>
    </source>
</evidence>
<dbReference type="EMBL" id="JMIU01000001">
    <property type="protein sequence ID" value="KDN95605.1"/>
    <property type="molecule type" value="Genomic_DNA"/>
</dbReference>
<feature type="region of interest" description="Disordered" evidence="1">
    <location>
        <begin position="907"/>
        <end position="927"/>
    </location>
</feature>
<feature type="transmembrane region" description="Helical" evidence="2">
    <location>
        <begin position="34"/>
        <end position="53"/>
    </location>
</feature>
<evidence type="ECO:0000313" key="4">
    <source>
        <dbReference type="Proteomes" id="UP000027341"/>
    </source>
</evidence>
<dbReference type="InterPro" id="IPR008023">
    <property type="entry name" value="DUF748"/>
</dbReference>
<dbReference type="GO" id="GO:0090313">
    <property type="term" value="P:regulation of protein targeting to membrane"/>
    <property type="evidence" value="ECO:0007669"/>
    <property type="project" value="TreeGrafter"/>
</dbReference>
<keyword evidence="2" id="KW-1133">Transmembrane helix</keyword>
<dbReference type="InterPro" id="IPR052894">
    <property type="entry name" value="AsmA-related"/>
</dbReference>
<keyword evidence="2" id="KW-0472">Membrane</keyword>
<keyword evidence="4" id="KW-1185">Reference proteome</keyword>
<evidence type="ECO:0008006" key="5">
    <source>
        <dbReference type="Google" id="ProtNLM"/>
    </source>
</evidence>
<dbReference type="PANTHER" id="PTHR30441:SF8">
    <property type="entry name" value="DUF748 DOMAIN-CONTAINING PROTEIN"/>
    <property type="match status" value="1"/>
</dbReference>
<keyword evidence="2" id="KW-0812">Transmembrane</keyword>
<evidence type="ECO:0000256" key="1">
    <source>
        <dbReference type="SAM" id="MobiDB-lite"/>
    </source>
</evidence>
<dbReference type="Pfam" id="PF05359">
    <property type="entry name" value="DUF748"/>
    <property type="match status" value="1"/>
</dbReference>
<dbReference type="InterPro" id="IPR036737">
    <property type="entry name" value="OmpA-like_sf"/>
</dbReference>
<dbReference type="AlphaFoldDB" id="A0A066ZZS4"/>
<accession>A0A066ZZS4</accession>
<dbReference type="GO" id="GO:0005886">
    <property type="term" value="C:plasma membrane"/>
    <property type="evidence" value="ECO:0007669"/>
    <property type="project" value="TreeGrafter"/>
</dbReference>
<organism evidence="3 4">
    <name type="scientific">Hydrogenovibrio marinus</name>
    <dbReference type="NCBI Taxonomy" id="28885"/>
    <lineage>
        <taxon>Bacteria</taxon>
        <taxon>Pseudomonadati</taxon>
        <taxon>Pseudomonadota</taxon>
        <taxon>Gammaproteobacteria</taxon>
        <taxon>Thiotrichales</taxon>
        <taxon>Piscirickettsiaceae</taxon>
        <taxon>Hydrogenovibrio</taxon>
    </lineage>
</organism>
<dbReference type="Gene3D" id="3.30.1330.60">
    <property type="entry name" value="OmpA-like domain"/>
    <property type="match status" value="1"/>
</dbReference>
<name>A0A066ZZS4_HYDMR</name>
<gene>
    <name evidence="3" type="ORF">EI16_04700</name>
</gene>
<evidence type="ECO:0000313" key="3">
    <source>
        <dbReference type="EMBL" id="KDN95605.1"/>
    </source>
</evidence>
<proteinExistence type="predicted"/>
<dbReference type="STRING" id="28885.EI16_04700"/>
<reference evidence="3 4" key="1">
    <citation type="submission" date="2014-04" db="EMBL/GenBank/DDBJ databases">
        <title>Draft genome sequence of Hydrogenovibrio marinus MH-110, a model organism for aerobic H2 metabolism.</title>
        <authorList>
            <person name="Cha H.J."/>
            <person name="Jo B.H."/>
            <person name="Hwang B.H."/>
        </authorList>
    </citation>
    <scope>NUCLEOTIDE SEQUENCE [LARGE SCALE GENOMIC DNA]</scope>
    <source>
        <strain evidence="3 4">MH-110</strain>
    </source>
</reference>
<sequence length="985" mass="109786">MDLKSRFKSRLKPLSEKSLKAFEYWQSFSLKMRVFIITLLFFGIFLTVLPYGIKWGMKQALLKQGLEEVHIEDVSFNLFTGRFKVENMLLKKAGKEPLKLGEFFFDFDWPSLFEKHLVVDKLILLKTHVHVDFQPKKFLDVAGIIIPLNKETPKEEPADGGLTWKLGINSLVLKNTVVSVIAPNIDKDVRFEEVALNHLQNWEPSMPADMTFKLEVGKGKEYGGFKGHMKVNAFSETQKLVGQVEINNLLLQAYEKFLPPEVEQLAAKVGGKINVSAFNKYGDVQAKVNSDLKLENGIVQTKDLQADVGKITFNGESDVSLLSGELKLQNDAKLSIQNAGLNTSDVSLKVGGLTLEGTRNVLHKDQSLQVKANESLTIQHTALKQKGNQLSFDDLQWKGHVETQKDTKTALNVDGTLQLAGINLSQKALVLYGKTLSWQGNTDLDIPSESKQKLKVKTQGKVALDKWTLTNTRKDLLMSSFDSLDSQVGFALPLSVSVKDFSLDEVTVAQFKHGKTKQEHLPLAQLKSFNLKHFNLVGTNKINVGKMDVNSLKVNLDFDENKHIHQFDALMASLPIDQKTPAKKQTTTHSKTDKKAKPSSLQLMFDGLDFKGYNRVELLTHATQPAMHKNIDIRTLSIGKLSYHHPNRNTPIRLLATIDKYTKVDIKGKAKPLTKKVNMDVTTHIHDMDLYSFSPLIKRDLGYRIQSGSLNLTSDVKVKDDMLTSKNHVLLVGFDMEADDSDQTQPKAQGTENAVEKTANEASGLMSATALKFGLNMLRDSRDNIDLDLPVNGDLSDPGFDATSAINIALRNALTGGTKLALTLALQPYGAIAMATSYAYNQANKIQFQSVSFVAGKNELSAGMTEYLDKMGKLLKEKKQITLKVCGYYTQQDVDLLTEAIRVNDANKTDNEDNGLPQQQKQAGQQPLSAEAQVELNQQLYDLAKSRQRLVKDWLVEKDGIDPSRLTTCHPELEQEKVTGVSLSM</sequence>
<dbReference type="PANTHER" id="PTHR30441">
    <property type="entry name" value="DUF748 DOMAIN-CONTAINING PROTEIN"/>
    <property type="match status" value="1"/>
</dbReference>
<comment type="caution">
    <text evidence="3">The sequence shown here is derived from an EMBL/GenBank/DDBJ whole genome shotgun (WGS) entry which is preliminary data.</text>
</comment>
<feature type="region of interest" description="Disordered" evidence="1">
    <location>
        <begin position="578"/>
        <end position="597"/>
    </location>
</feature>
<dbReference type="RefSeq" id="WP_029910025.1">
    <property type="nucleotide sequence ID" value="NZ_AP020335.1"/>
</dbReference>